<evidence type="ECO:0000259" key="2">
    <source>
        <dbReference type="Pfam" id="PF13570"/>
    </source>
</evidence>
<organism evidence="3 4">
    <name type="scientific">Anopheles stephensi</name>
    <name type="common">Indo-Pakistan malaria mosquito</name>
    <dbReference type="NCBI Taxonomy" id="30069"/>
    <lineage>
        <taxon>Eukaryota</taxon>
        <taxon>Metazoa</taxon>
        <taxon>Ecdysozoa</taxon>
        <taxon>Arthropoda</taxon>
        <taxon>Hexapoda</taxon>
        <taxon>Insecta</taxon>
        <taxon>Pterygota</taxon>
        <taxon>Neoptera</taxon>
        <taxon>Endopterygota</taxon>
        <taxon>Diptera</taxon>
        <taxon>Nematocera</taxon>
        <taxon>Culicoidea</taxon>
        <taxon>Culicidae</taxon>
        <taxon>Anophelinae</taxon>
        <taxon>Anopheles</taxon>
    </lineage>
</organism>
<dbReference type="InterPro" id="IPR052091">
    <property type="entry name" value="Beta-ala_Activ/Resist"/>
</dbReference>
<dbReference type="Proteomes" id="UP000076408">
    <property type="component" value="Unassembled WGS sequence"/>
</dbReference>
<dbReference type="Pfam" id="PF13570">
    <property type="entry name" value="Beta-prop_ACSF4"/>
    <property type="match status" value="1"/>
</dbReference>
<dbReference type="Gene3D" id="2.130.10.10">
    <property type="entry name" value="YVTN repeat-like/Quinoprotein amine dehydrogenase"/>
    <property type="match status" value="1"/>
</dbReference>
<evidence type="ECO:0008006" key="5">
    <source>
        <dbReference type="Google" id="ProtNLM"/>
    </source>
</evidence>
<dbReference type="InterPro" id="IPR000873">
    <property type="entry name" value="AMP-dep_synth/lig_dom"/>
</dbReference>
<evidence type="ECO:0000313" key="4">
    <source>
        <dbReference type="Proteomes" id="UP000076408"/>
    </source>
</evidence>
<dbReference type="InterPro" id="IPR011047">
    <property type="entry name" value="Quinoprotein_ADH-like_sf"/>
</dbReference>
<dbReference type="EnsemblMetazoa" id="ASTEI10774-RA">
    <property type="protein sequence ID" value="ASTEI10774-PA"/>
    <property type="gene ID" value="ASTEI10774"/>
</dbReference>
<name>A0A182YQN8_ANOST</name>
<dbReference type="AlphaFoldDB" id="A0A182YQN8"/>
<dbReference type="GO" id="GO:0043041">
    <property type="term" value="P:amino acid activation for nonribosomal peptide biosynthetic process"/>
    <property type="evidence" value="ECO:0007669"/>
    <property type="project" value="TreeGrafter"/>
</dbReference>
<dbReference type="VEuPathDB" id="VectorBase:ASTEI10774"/>
<dbReference type="PANTHER" id="PTHR44394:SF1">
    <property type="entry name" value="BETA-ALANINE-ACTIVATING ENZYME"/>
    <property type="match status" value="1"/>
</dbReference>
<sequence length="940" mass="103551">MEKVAMVLREQHIEGKIIGVQLLHCPALIAVIGGIIISGNSFYCVGSHPIDQLLSEYGECASYFLEKLEPTGECDGLQILLGLSVFTKHLILAVSVSRTVCYPGLAFCVRTSGSTGRPKTVLVPSACIMPNVLSLTDRLELCERDVIFVCSPPTFDPFVVDILMGLRAGATLLLVDNSIRLSAKRLLSRLFPGVTVMQLTPSMFARWDKIDVWQVIFGPATTLRILVLGGEKFPTFKRPAESRVRVYNIYGITEVSCWSMIQQVCLDSEEEIPLGKPLDHSITLQLRNLDDERLLADTNTNGSKIGQLYIGSSSRKCAILGNADESYDTLAGEGVVFRPTGDVVELTQDGKYYYRGRSNRMIKRFGWRVSLSEVESVVQSHPSVLQCALCFFSEKNSLVMFVKADSNDCALDETLWPEMRAKLRPSNLPDELHRIDKFPLSAHGKVCADGLRQIYERLKQQTCADGSISAVDFFRKELSTMGIAHDCGLAKDGVSKKLKLNTSFIDLGGTSFAALRLHTALQDKFKAQLPELITLLIDPSIPLDEAFKYVERNVTTKGIRPVEAEASKHQTSNSDLLTIVCHYNLKKCIDSRASIMFCEKFGHILTIGSHSGIVLTISVDTNAVVSRILLPDRVECAVSFLTLENNVVRGVVGCYDGFLYCFDPLDGTHLWQYDAGAMIKCTPLVLPQTNLIIFGCYSTDANLHCIEGGQSSPTLRWKVQIGSKPILSQPVALGGENEGLILVATLDGTLAAVSAASGHCVWRRAVSSRNIPIFSTPTFLSEYNRIACCGVDGTFGIYDALGGTKISNHKLPGNVFSSIETLKHTNDRIHFIVGCYDRNLHCIEYLPVGGETLLPKWRIEVQSQIYAAPRSVKDHLIVCTTSGWVNLIDPNKIGDEAQTERNIIAAMKMKGELFATPVVHGDLVFVGCRENFLYGIRVKV</sequence>
<dbReference type="InterPro" id="IPR042099">
    <property type="entry name" value="ANL_N_sf"/>
</dbReference>
<accession>A0A182YQN8</accession>
<dbReference type="Pfam" id="PF00501">
    <property type="entry name" value="AMP-binding"/>
    <property type="match status" value="1"/>
</dbReference>
<dbReference type="Gene3D" id="3.40.50.12780">
    <property type="entry name" value="N-terminal domain of ligase-like"/>
    <property type="match status" value="1"/>
</dbReference>
<dbReference type="SUPFAM" id="SSF50998">
    <property type="entry name" value="Quinoprotein alcohol dehydrogenase-like"/>
    <property type="match status" value="1"/>
</dbReference>
<dbReference type="InterPro" id="IPR045851">
    <property type="entry name" value="AMP-bd_C_sf"/>
</dbReference>
<evidence type="ECO:0000259" key="1">
    <source>
        <dbReference type="Pfam" id="PF00501"/>
    </source>
</evidence>
<reference evidence="3" key="2">
    <citation type="submission" date="2020-05" db="UniProtKB">
        <authorList>
            <consortium name="EnsemblMetazoa"/>
        </authorList>
    </citation>
    <scope>IDENTIFICATION</scope>
    <source>
        <strain evidence="3">Indian</strain>
    </source>
</reference>
<keyword evidence="4" id="KW-1185">Reference proteome</keyword>
<dbReference type="InterPro" id="IPR015943">
    <property type="entry name" value="WD40/YVTN_repeat-like_dom_sf"/>
</dbReference>
<feature type="domain" description="AMP-dependent synthetase/ligase" evidence="1">
    <location>
        <begin position="106"/>
        <end position="312"/>
    </location>
</feature>
<feature type="domain" description="Pyrrolo-quinoline quinone repeat" evidence="2">
    <location>
        <begin position="585"/>
        <end position="937"/>
    </location>
</feature>
<dbReference type="OMA" id="NGNVICC"/>
<reference evidence="4" key="1">
    <citation type="journal article" date="2014" name="Genome Biol.">
        <title>Genome analysis of a major urban malaria vector mosquito, Anopheles stephensi.</title>
        <authorList>
            <person name="Jiang X."/>
            <person name="Peery A."/>
            <person name="Hall A.B."/>
            <person name="Sharma A."/>
            <person name="Chen X.G."/>
            <person name="Waterhouse R.M."/>
            <person name="Komissarov A."/>
            <person name="Riehle M.M."/>
            <person name="Shouche Y."/>
            <person name="Sharakhova M.V."/>
            <person name="Lawson D."/>
            <person name="Pakpour N."/>
            <person name="Arensburger P."/>
            <person name="Davidson V.L."/>
            <person name="Eiglmeier K."/>
            <person name="Emrich S."/>
            <person name="George P."/>
            <person name="Kennedy R.C."/>
            <person name="Mane S.P."/>
            <person name="Maslen G."/>
            <person name="Oringanje C."/>
            <person name="Qi Y."/>
            <person name="Settlage R."/>
            <person name="Tojo M."/>
            <person name="Tubio J.M."/>
            <person name="Unger M.F."/>
            <person name="Wang B."/>
            <person name="Vernick K.D."/>
            <person name="Ribeiro J.M."/>
            <person name="James A.A."/>
            <person name="Michel K."/>
            <person name="Riehle M.A."/>
            <person name="Luckhart S."/>
            <person name="Sharakhov I.V."/>
            <person name="Tu Z."/>
        </authorList>
    </citation>
    <scope>NUCLEOTIDE SEQUENCE [LARGE SCALE GENOMIC DNA]</scope>
    <source>
        <strain evidence="4">Indian</strain>
    </source>
</reference>
<dbReference type="InterPro" id="IPR002372">
    <property type="entry name" value="PQQ_rpt_dom"/>
</dbReference>
<dbReference type="InterPro" id="IPR018391">
    <property type="entry name" value="PQQ_b-propeller_rpt"/>
</dbReference>
<dbReference type="VEuPathDB" id="VectorBase:ASTEI20_042757"/>
<evidence type="ECO:0000313" key="3">
    <source>
        <dbReference type="EnsemblMetazoa" id="ASTEI10774-PA"/>
    </source>
</evidence>
<proteinExistence type="predicted"/>
<dbReference type="Gene3D" id="3.30.300.30">
    <property type="match status" value="1"/>
</dbReference>
<dbReference type="SUPFAM" id="SSF56801">
    <property type="entry name" value="Acetyl-CoA synthetase-like"/>
    <property type="match status" value="1"/>
</dbReference>
<dbReference type="SMART" id="SM00564">
    <property type="entry name" value="PQQ"/>
    <property type="match status" value="2"/>
</dbReference>
<dbReference type="PANTHER" id="PTHR44394">
    <property type="entry name" value="BETA-ALANINE-ACTIVATING ENZYME"/>
    <property type="match status" value="1"/>
</dbReference>
<dbReference type="VEuPathDB" id="VectorBase:ASTE008377"/>
<protein>
    <recommendedName>
        <fullName evidence="5">Carrier domain-containing protein</fullName>
    </recommendedName>
</protein>
<dbReference type="STRING" id="30069.A0A182YQN8"/>